<dbReference type="Gene3D" id="3.10.350.10">
    <property type="entry name" value="LysM domain"/>
    <property type="match status" value="1"/>
</dbReference>
<dbReference type="CDD" id="cd00118">
    <property type="entry name" value="LysM"/>
    <property type="match status" value="1"/>
</dbReference>
<accession>A0A1Y0IRF4</accession>
<sequence>MQPRSMVMAVLTAILLLVASGHPASEAEQATPALPAPHLTVAHAATQKPPLVEHIVQTGDTLYALAARYNTTIEHIVNRNPTVNPENLTVGEVLHVPTNTVKKAKSREELAQTADKMVLSSSGEPNRYSRKMPCKLTAYTNSFESTGKHPGDPGYGVTASGRMAKEGLTIAVDPSIIPMHSVVYIPGIGVRYAEDTGGAVVGNHIDVFYNDDNYAQTFGVKDNVTVYILEEGPKGES</sequence>
<evidence type="ECO:0000313" key="4">
    <source>
        <dbReference type="EMBL" id="ARU61953.1"/>
    </source>
</evidence>
<dbReference type="Proteomes" id="UP000195437">
    <property type="component" value="Chromosome"/>
</dbReference>
<dbReference type="KEGG" id="tum:CBW65_13625"/>
<proteinExistence type="predicted"/>
<feature type="domain" description="LysM" evidence="3">
    <location>
        <begin position="52"/>
        <end position="96"/>
    </location>
</feature>
<evidence type="ECO:0000259" key="3">
    <source>
        <dbReference type="PROSITE" id="PS51782"/>
    </source>
</evidence>
<feature type="signal peptide" evidence="2">
    <location>
        <begin position="1"/>
        <end position="24"/>
    </location>
</feature>
<dbReference type="PANTHER" id="PTHR39160">
    <property type="entry name" value="CELL WALL-BINDING PROTEIN YOCH"/>
    <property type="match status" value="1"/>
</dbReference>
<dbReference type="GO" id="GO:0019867">
    <property type="term" value="C:outer membrane"/>
    <property type="evidence" value="ECO:0007669"/>
    <property type="project" value="InterPro"/>
</dbReference>
<reference evidence="5" key="1">
    <citation type="submission" date="2017-05" db="EMBL/GenBank/DDBJ databases">
        <authorList>
            <person name="Sung H."/>
        </authorList>
    </citation>
    <scope>NUCLEOTIDE SEQUENCE [LARGE SCALE GENOMIC DNA]</scope>
    <source>
        <strain evidence="5">AR23208</strain>
    </source>
</reference>
<dbReference type="SUPFAM" id="SSF50685">
    <property type="entry name" value="Barwin-like endoglucanases"/>
    <property type="match status" value="1"/>
</dbReference>
<gene>
    <name evidence="4" type="ORF">CBW65_13625</name>
</gene>
<dbReference type="SUPFAM" id="SSF54106">
    <property type="entry name" value="LysM domain"/>
    <property type="match status" value="1"/>
</dbReference>
<evidence type="ECO:0000313" key="5">
    <source>
        <dbReference type="Proteomes" id="UP000195437"/>
    </source>
</evidence>
<dbReference type="OrthoDB" id="9798935at2"/>
<dbReference type="Pfam" id="PF01476">
    <property type="entry name" value="LysM"/>
    <property type="match status" value="1"/>
</dbReference>
<keyword evidence="5" id="KW-1185">Reference proteome</keyword>
<dbReference type="InterPro" id="IPR036779">
    <property type="entry name" value="LysM_dom_sf"/>
</dbReference>
<dbReference type="PANTHER" id="PTHR39160:SF4">
    <property type="entry name" value="RESUSCITATION-PROMOTING FACTOR RPFB"/>
    <property type="match status" value="1"/>
</dbReference>
<dbReference type="InterPro" id="IPR018392">
    <property type="entry name" value="LysM"/>
</dbReference>
<dbReference type="InterPro" id="IPR059180">
    <property type="entry name" value="3D_YorM"/>
</dbReference>
<protein>
    <recommendedName>
        <fullName evidence="3">LysM domain-containing protein</fullName>
    </recommendedName>
</protein>
<feature type="chain" id="PRO_5038359477" description="LysM domain-containing protein" evidence="2">
    <location>
        <begin position="25"/>
        <end position="237"/>
    </location>
</feature>
<evidence type="ECO:0000256" key="1">
    <source>
        <dbReference type="ARBA" id="ARBA00022729"/>
    </source>
</evidence>
<dbReference type="AlphaFoldDB" id="A0A1Y0IRF4"/>
<dbReference type="InterPro" id="IPR010611">
    <property type="entry name" value="3D_dom"/>
</dbReference>
<name>A0A1Y0IRF4_9BACL</name>
<dbReference type="CDD" id="cd14667">
    <property type="entry name" value="3D_containing_proteins"/>
    <property type="match status" value="1"/>
</dbReference>
<dbReference type="SMART" id="SM00257">
    <property type="entry name" value="LysM"/>
    <property type="match status" value="1"/>
</dbReference>
<dbReference type="InterPro" id="IPR051933">
    <property type="entry name" value="Resuscitation_pf_RpfB"/>
</dbReference>
<dbReference type="Gene3D" id="2.40.40.10">
    <property type="entry name" value="RlpA-like domain"/>
    <property type="match status" value="1"/>
</dbReference>
<dbReference type="GO" id="GO:0009254">
    <property type="term" value="P:peptidoglycan turnover"/>
    <property type="evidence" value="ECO:0007669"/>
    <property type="project" value="InterPro"/>
</dbReference>
<dbReference type="InterPro" id="IPR036908">
    <property type="entry name" value="RlpA-like_sf"/>
</dbReference>
<dbReference type="EMBL" id="CP021434">
    <property type="protein sequence ID" value="ARU61953.1"/>
    <property type="molecule type" value="Genomic_DNA"/>
</dbReference>
<dbReference type="RefSeq" id="WP_087457322.1">
    <property type="nucleotide sequence ID" value="NZ_CP021434.1"/>
</dbReference>
<dbReference type="Pfam" id="PF06725">
    <property type="entry name" value="3D"/>
    <property type="match status" value="1"/>
</dbReference>
<dbReference type="PROSITE" id="PS51782">
    <property type="entry name" value="LYSM"/>
    <property type="match status" value="1"/>
</dbReference>
<evidence type="ECO:0000256" key="2">
    <source>
        <dbReference type="SAM" id="SignalP"/>
    </source>
</evidence>
<keyword evidence="1 2" id="KW-0732">Signal</keyword>
<dbReference type="GO" id="GO:0004553">
    <property type="term" value="F:hydrolase activity, hydrolyzing O-glycosyl compounds"/>
    <property type="evidence" value="ECO:0007669"/>
    <property type="project" value="InterPro"/>
</dbReference>
<organism evidence="4 5">
    <name type="scientific">Tumebacillus avium</name>
    <dbReference type="NCBI Taxonomy" id="1903704"/>
    <lineage>
        <taxon>Bacteria</taxon>
        <taxon>Bacillati</taxon>
        <taxon>Bacillota</taxon>
        <taxon>Bacilli</taxon>
        <taxon>Bacillales</taxon>
        <taxon>Alicyclobacillaceae</taxon>
        <taxon>Tumebacillus</taxon>
    </lineage>
</organism>